<dbReference type="InterPro" id="IPR005308">
    <property type="entry name" value="OKR_de-COase_N"/>
</dbReference>
<dbReference type="KEGG" id="dpn:BCB69_05030"/>
<accession>A0A1B3WEG8</accession>
<dbReference type="Proteomes" id="UP000094757">
    <property type="component" value="Chromosome"/>
</dbReference>
<evidence type="ECO:0000256" key="5">
    <source>
        <dbReference type="PIRSR" id="PIRSR009393-1"/>
    </source>
</evidence>
<feature type="modified residue" description="N6-(pyridoxal phosphate)lysine" evidence="5">
    <location>
        <position position="358"/>
    </location>
</feature>
<comment type="similarity">
    <text evidence="1">Belongs to the Orn/Lys/Arg decarboxylase class-I family.</text>
</comment>
<dbReference type="EMBL" id="CP017037">
    <property type="protein sequence ID" value="AOH39364.1"/>
    <property type="molecule type" value="Genomic_DNA"/>
</dbReference>
<reference evidence="8" key="1">
    <citation type="submission" date="2016-08" db="EMBL/GenBank/DDBJ databases">
        <authorList>
            <person name="Holder M.E."/>
            <person name="Ajami N.J."/>
            <person name="Petrosino J.F."/>
        </authorList>
    </citation>
    <scope>NUCLEOTIDE SEQUENCE [LARGE SCALE GENOMIC DNA]</scope>
    <source>
        <strain evidence="8">F0677</strain>
    </source>
</reference>
<keyword evidence="4" id="KW-0456">Lyase</keyword>
<dbReference type="SUPFAM" id="SSF53383">
    <property type="entry name" value="PLP-dependent transferases"/>
    <property type="match status" value="1"/>
</dbReference>
<dbReference type="GO" id="GO:0005829">
    <property type="term" value="C:cytosol"/>
    <property type="evidence" value="ECO:0007669"/>
    <property type="project" value="TreeGrafter"/>
</dbReference>
<dbReference type="GO" id="GO:0016831">
    <property type="term" value="F:carboxy-lyase activity"/>
    <property type="evidence" value="ECO:0007669"/>
    <property type="project" value="UniProtKB-KW"/>
</dbReference>
<dbReference type="GO" id="GO:0030170">
    <property type="term" value="F:pyridoxal phosphate binding"/>
    <property type="evidence" value="ECO:0007669"/>
    <property type="project" value="TreeGrafter"/>
</dbReference>
<dbReference type="STRING" id="39950.BCB69_05030"/>
<dbReference type="PANTHER" id="PTHR45229:SF3">
    <property type="entry name" value="BIODEGRADATIVE ARGININE DECARBOXYLASE"/>
    <property type="match status" value="1"/>
</dbReference>
<dbReference type="GO" id="GO:0006520">
    <property type="term" value="P:amino acid metabolic process"/>
    <property type="evidence" value="ECO:0007669"/>
    <property type="project" value="InterPro"/>
</dbReference>
<dbReference type="AlphaFoldDB" id="A0A1B3WEG8"/>
<dbReference type="Pfam" id="PF03711">
    <property type="entry name" value="OKR_DC_1_C"/>
    <property type="match status" value="1"/>
</dbReference>
<name>A0A1B3WEG8_9FIRM</name>
<dbReference type="InterPro" id="IPR015421">
    <property type="entry name" value="PyrdxlP-dep_Trfase_major"/>
</dbReference>
<evidence type="ECO:0000256" key="2">
    <source>
        <dbReference type="ARBA" id="ARBA00022793"/>
    </source>
</evidence>
<dbReference type="PIRSF" id="PIRSF009393">
    <property type="entry name" value="Orn_decarb"/>
    <property type="match status" value="1"/>
</dbReference>
<dbReference type="FunFam" id="3.40.640.10:FF:000008">
    <property type="entry name" value="Lysine decarboxylase, inducible"/>
    <property type="match status" value="1"/>
</dbReference>
<dbReference type="InterPro" id="IPR000310">
    <property type="entry name" value="Orn/Lys/Arg_deCO2ase_major_dom"/>
</dbReference>
<sequence>MKQLKFAYTEKALAAFGAIEGRELACLKKTDYTDVSAVIITDAEDDIKFLDANEAIAAFGIPVFAVLVENETLPDCLQGKIKGAINIGESKHEVFVYQIEKAAKNYEAGLIPPFFKALSDYADSGRNSWTTPGHHGGESFLQHPAGRRFYEFFGKNMFLSDCSCSDAGMGDLLLHEGAPLDAERHAAEVFDADKAYFVLNGTSTANKMVLNAVLAPGDIVLYDRNNHKSISQGALIQAGAIPVYMEDARNPFGSIGGIKNHCFTEEYIRNAIAERDPVRAKAERPVRLAVIQLGTYDGCIYSARQVVDKIGHLCDYILFDSAWVGYEQFIPMMKDCSPLLLDLKPEDPGIFVTQSVHKQLAGFSQASQILKKDKHVKGQARYVNHKRLNNTFMLHESTSPIYSIFASLDVNAKMQEGKAGRYLWKQVVKAGIELRKAIIRNCHYLRPMLPATVHGKPWEDGDTEKMANDMAYWTLTPGAEWHGFEGYGEGQFLLDPCKLQLMTPGIDLKTGEYTEFGIHGAILSKYLQANNLIPEKNDLNAILFLLTPGTDMTKVADLVAKLCEFERLVDENAPMSEVLPAIYYANEDTYKGFTIRDLAQKMQDFYSARKVNRLQQRLFMKDFLPEYFMAPQDANYELVRGHCELVKLSEARGRVGLEGALPYPPGILTMQPGERWSDTCVDYFLALEEGINQLPGFTPEIQGVYFQPVEDGSVRAFAYCLDKETEERYIKTAAERKALRDADAR</sequence>
<dbReference type="RefSeq" id="WP_022513531.1">
    <property type="nucleotide sequence ID" value="NZ_CP017037.1"/>
</dbReference>
<evidence type="ECO:0000313" key="7">
    <source>
        <dbReference type="EMBL" id="AOH39364.1"/>
    </source>
</evidence>
<dbReference type="Gene3D" id="3.90.100.10">
    <property type="entry name" value="Orn/Lys/Arg decarboxylase, C-terminal domain"/>
    <property type="match status" value="1"/>
</dbReference>
<dbReference type="Gene3D" id="3.90.1150.10">
    <property type="entry name" value="Aspartate Aminotransferase, domain 1"/>
    <property type="match status" value="1"/>
</dbReference>
<evidence type="ECO:0000259" key="6">
    <source>
        <dbReference type="PROSITE" id="PS00703"/>
    </source>
</evidence>
<gene>
    <name evidence="7" type="ORF">BCB69_05030</name>
</gene>
<evidence type="ECO:0000256" key="1">
    <source>
        <dbReference type="ARBA" id="ARBA00010671"/>
    </source>
</evidence>
<dbReference type="Pfam" id="PF03709">
    <property type="entry name" value="OKR_DC_1_N"/>
    <property type="match status" value="1"/>
</dbReference>
<dbReference type="PROSITE" id="PS00703">
    <property type="entry name" value="OKR_DC_1"/>
    <property type="match status" value="1"/>
</dbReference>
<dbReference type="InterPro" id="IPR015424">
    <property type="entry name" value="PyrdxlP-dep_Trfase"/>
</dbReference>
<dbReference type="PANTHER" id="PTHR45229">
    <property type="entry name" value="CONSTITUTIVE ORNITHINE DECARBOXYLASE"/>
    <property type="match status" value="1"/>
</dbReference>
<dbReference type="InterPro" id="IPR011193">
    <property type="entry name" value="Orn/lys/arg_de-COase"/>
</dbReference>
<feature type="domain" description="Orn/Lys/Arg decarboxylases family 1 pyridoxal-P attachment site" evidence="6">
    <location>
        <begin position="353"/>
        <end position="367"/>
    </location>
</feature>
<dbReference type="InterPro" id="IPR008286">
    <property type="entry name" value="Prn/Lys/Arg_de-COase_C"/>
</dbReference>
<evidence type="ECO:0000256" key="4">
    <source>
        <dbReference type="ARBA" id="ARBA00023239"/>
    </source>
</evidence>
<organism evidence="7 8">
    <name type="scientific">Dialister pneumosintes</name>
    <dbReference type="NCBI Taxonomy" id="39950"/>
    <lineage>
        <taxon>Bacteria</taxon>
        <taxon>Bacillati</taxon>
        <taxon>Bacillota</taxon>
        <taxon>Negativicutes</taxon>
        <taxon>Veillonellales</taxon>
        <taxon>Veillonellaceae</taxon>
        <taxon>Dialister</taxon>
    </lineage>
</organism>
<dbReference type="SUPFAM" id="SSF52172">
    <property type="entry name" value="CheY-like"/>
    <property type="match status" value="1"/>
</dbReference>
<proteinExistence type="inferred from homology"/>
<keyword evidence="3 5" id="KW-0663">Pyridoxal phosphate</keyword>
<dbReference type="InterPro" id="IPR011006">
    <property type="entry name" value="CheY-like_superfamily"/>
</dbReference>
<protein>
    <submittedName>
        <fullName evidence="7">Ornithine decarboxylase</fullName>
    </submittedName>
</protein>
<dbReference type="Gene3D" id="3.40.640.10">
    <property type="entry name" value="Type I PLP-dependent aspartate aminotransferase-like (Major domain)"/>
    <property type="match status" value="1"/>
</dbReference>
<keyword evidence="2" id="KW-0210">Decarboxylase</keyword>
<dbReference type="InterPro" id="IPR036633">
    <property type="entry name" value="Prn/Lys/Arg_de-COase_C_sf"/>
</dbReference>
<dbReference type="Pfam" id="PF01276">
    <property type="entry name" value="OKR_DC_1"/>
    <property type="match status" value="1"/>
</dbReference>
<evidence type="ECO:0000313" key="8">
    <source>
        <dbReference type="Proteomes" id="UP000094757"/>
    </source>
</evidence>
<dbReference type="InterPro" id="IPR027464">
    <property type="entry name" value="Ornithine_deCO2ase_N"/>
</dbReference>
<evidence type="ECO:0000256" key="3">
    <source>
        <dbReference type="ARBA" id="ARBA00022898"/>
    </source>
</evidence>
<dbReference type="Gene3D" id="3.40.50.220">
    <property type="match status" value="1"/>
</dbReference>
<dbReference type="NCBIfam" id="NF010092">
    <property type="entry name" value="PRK13578.1"/>
    <property type="match status" value="1"/>
</dbReference>
<dbReference type="InterPro" id="IPR015422">
    <property type="entry name" value="PyrdxlP-dep_Trfase_small"/>
</dbReference>
<dbReference type="SUPFAM" id="SSF55904">
    <property type="entry name" value="Ornithine decarboxylase C-terminal domain"/>
    <property type="match status" value="1"/>
</dbReference>